<dbReference type="InterPro" id="IPR016181">
    <property type="entry name" value="Acyl_CoA_acyltransferase"/>
</dbReference>
<dbReference type="SUPFAM" id="SSF55729">
    <property type="entry name" value="Acyl-CoA N-acyltransferases (Nat)"/>
    <property type="match status" value="1"/>
</dbReference>
<name>A0A9X2WD12_9GAMM</name>
<dbReference type="GO" id="GO:0016747">
    <property type="term" value="F:acyltransferase activity, transferring groups other than amino-acyl groups"/>
    <property type="evidence" value="ECO:0007669"/>
    <property type="project" value="InterPro"/>
</dbReference>
<protein>
    <submittedName>
        <fullName evidence="4">GNAT family N-acetyltransferase</fullName>
    </submittedName>
</protein>
<dbReference type="PANTHER" id="PTHR43877">
    <property type="entry name" value="AMINOALKYLPHOSPHONATE N-ACETYLTRANSFERASE-RELATED-RELATED"/>
    <property type="match status" value="1"/>
</dbReference>
<reference evidence="4" key="2">
    <citation type="submission" date="2022-08" db="EMBL/GenBank/DDBJ databases">
        <authorList>
            <person name="Dong C."/>
        </authorList>
    </citation>
    <scope>NUCLEOTIDE SEQUENCE</scope>
    <source>
        <strain evidence="4">59MF3M-4</strain>
    </source>
</reference>
<evidence type="ECO:0000313" key="5">
    <source>
        <dbReference type="Proteomes" id="UP001147830"/>
    </source>
</evidence>
<reference evidence="4" key="1">
    <citation type="journal article" date="2022" name="Front. Microbiol.">
        <title>Genome-based taxonomic rearrangement of Oceanobacter-related bacteria including the description of Thalassolituus hydrocarbonoclasticus sp. nov. and Thalassolituus pacificus sp. nov. and emended description of the genus Thalassolituus.</title>
        <authorList>
            <person name="Dong C."/>
            <person name="Wei L."/>
            <person name="Wang J."/>
            <person name="Lai Q."/>
            <person name="Huang Z."/>
            <person name="Shao Z."/>
        </authorList>
    </citation>
    <scope>NUCLEOTIDE SEQUENCE</scope>
    <source>
        <strain evidence="4">59MF3M-4</strain>
    </source>
</reference>
<keyword evidence="5" id="KW-1185">Reference proteome</keyword>
<proteinExistence type="predicted"/>
<evidence type="ECO:0000259" key="3">
    <source>
        <dbReference type="PROSITE" id="PS51186"/>
    </source>
</evidence>
<evidence type="ECO:0000256" key="1">
    <source>
        <dbReference type="ARBA" id="ARBA00022679"/>
    </source>
</evidence>
<dbReference type="Gene3D" id="3.40.630.30">
    <property type="match status" value="1"/>
</dbReference>
<dbReference type="RefSeq" id="WP_260975053.1">
    <property type="nucleotide sequence ID" value="NZ_JAOANI010000012.1"/>
</dbReference>
<comment type="caution">
    <text evidence="4">The sequence shown here is derived from an EMBL/GenBank/DDBJ whole genome shotgun (WGS) entry which is preliminary data.</text>
</comment>
<dbReference type="PROSITE" id="PS51186">
    <property type="entry name" value="GNAT"/>
    <property type="match status" value="1"/>
</dbReference>
<accession>A0A9X2WD12</accession>
<gene>
    <name evidence="4" type="ORF">NYR02_03730</name>
</gene>
<sequence>MQNLSFRPCVAADVSAAVPLIYSSGPGAFNYVFCSRHEREAQDFLRHAFINGRSEFGFQQHLAALVDGDVVAVGALRTQPESAGFMLAALRDIGSFYAPRQVPGVIFRGLRTEQVIRPPQANRGLIYQLGVKPELRGRGIGEQLVQQLMLRAKASRQTHVALDVADNNPRARALYLRLGFKPGMIRHGGFSSAFGGVGSHEYMEMPIV</sequence>
<dbReference type="Proteomes" id="UP001147830">
    <property type="component" value="Unassembled WGS sequence"/>
</dbReference>
<dbReference type="Pfam" id="PF00583">
    <property type="entry name" value="Acetyltransf_1"/>
    <property type="match status" value="1"/>
</dbReference>
<organism evidence="4 5">
    <name type="scientific">Thalassolituus pacificus</name>
    <dbReference type="NCBI Taxonomy" id="2975440"/>
    <lineage>
        <taxon>Bacteria</taxon>
        <taxon>Pseudomonadati</taxon>
        <taxon>Pseudomonadota</taxon>
        <taxon>Gammaproteobacteria</taxon>
        <taxon>Oceanospirillales</taxon>
        <taxon>Oceanospirillaceae</taxon>
        <taxon>Thalassolituus</taxon>
    </lineage>
</organism>
<dbReference type="InterPro" id="IPR050832">
    <property type="entry name" value="Bact_Acetyltransf"/>
</dbReference>
<dbReference type="EMBL" id="JAOANI010000012">
    <property type="protein sequence ID" value="MCT7358132.1"/>
    <property type="molecule type" value="Genomic_DNA"/>
</dbReference>
<evidence type="ECO:0000256" key="2">
    <source>
        <dbReference type="ARBA" id="ARBA00023315"/>
    </source>
</evidence>
<dbReference type="InterPro" id="IPR000182">
    <property type="entry name" value="GNAT_dom"/>
</dbReference>
<evidence type="ECO:0000313" key="4">
    <source>
        <dbReference type="EMBL" id="MCT7358132.1"/>
    </source>
</evidence>
<dbReference type="CDD" id="cd04301">
    <property type="entry name" value="NAT_SF"/>
    <property type="match status" value="1"/>
</dbReference>
<dbReference type="AlphaFoldDB" id="A0A9X2WD12"/>
<feature type="domain" description="N-acetyltransferase" evidence="3">
    <location>
        <begin position="4"/>
        <end position="208"/>
    </location>
</feature>
<keyword evidence="1" id="KW-0808">Transferase</keyword>
<keyword evidence="2" id="KW-0012">Acyltransferase</keyword>